<keyword evidence="2" id="KW-1185">Reference proteome</keyword>
<protein>
    <submittedName>
        <fullName evidence="1">Uncharacterized protein</fullName>
    </submittedName>
</protein>
<name>A0A8H6YTM6_9AGAR</name>
<sequence>MTHPTRCALAEDLAATGLLRNDTSVWAQSQRVLLISPESMPVRSDDCSYLCDDMTTGALVRPAQQPVFRRLRCRLYSAAAPPMRCLLPSLPSLRCTALLSILPGFPWRSLVLRTFSPVKLVYSSSGDSLFLIRRH</sequence>
<evidence type="ECO:0000313" key="2">
    <source>
        <dbReference type="Proteomes" id="UP000623467"/>
    </source>
</evidence>
<dbReference type="Proteomes" id="UP000623467">
    <property type="component" value="Unassembled WGS sequence"/>
</dbReference>
<reference evidence="1" key="1">
    <citation type="submission" date="2020-05" db="EMBL/GenBank/DDBJ databases">
        <title>Mycena genomes resolve the evolution of fungal bioluminescence.</title>
        <authorList>
            <person name="Tsai I.J."/>
        </authorList>
    </citation>
    <scope>NUCLEOTIDE SEQUENCE</scope>
    <source>
        <strain evidence="1">160909Yilan</strain>
    </source>
</reference>
<accession>A0A8H6YTM6</accession>
<comment type="caution">
    <text evidence="1">The sequence shown here is derived from an EMBL/GenBank/DDBJ whole genome shotgun (WGS) entry which is preliminary data.</text>
</comment>
<organism evidence="1 2">
    <name type="scientific">Mycena sanguinolenta</name>
    <dbReference type="NCBI Taxonomy" id="230812"/>
    <lineage>
        <taxon>Eukaryota</taxon>
        <taxon>Fungi</taxon>
        <taxon>Dikarya</taxon>
        <taxon>Basidiomycota</taxon>
        <taxon>Agaricomycotina</taxon>
        <taxon>Agaricomycetes</taxon>
        <taxon>Agaricomycetidae</taxon>
        <taxon>Agaricales</taxon>
        <taxon>Marasmiineae</taxon>
        <taxon>Mycenaceae</taxon>
        <taxon>Mycena</taxon>
    </lineage>
</organism>
<dbReference type="EMBL" id="JACAZH010000007">
    <property type="protein sequence ID" value="KAF7364429.1"/>
    <property type="molecule type" value="Genomic_DNA"/>
</dbReference>
<dbReference type="AlphaFoldDB" id="A0A8H6YTM6"/>
<evidence type="ECO:0000313" key="1">
    <source>
        <dbReference type="EMBL" id="KAF7364429.1"/>
    </source>
</evidence>
<proteinExistence type="predicted"/>
<gene>
    <name evidence="1" type="ORF">MSAN_01103900</name>
</gene>